<dbReference type="InterPro" id="IPR001054">
    <property type="entry name" value="A/G_cyclase"/>
</dbReference>
<dbReference type="RefSeq" id="WP_011470539.1">
    <property type="nucleotide sequence ID" value="NC_007925.1"/>
</dbReference>
<dbReference type="PROSITE" id="PS50125">
    <property type="entry name" value="GUANYLATE_CYCLASE_2"/>
    <property type="match status" value="1"/>
</dbReference>
<dbReference type="InterPro" id="IPR050697">
    <property type="entry name" value="Adenylyl/Guanylyl_Cyclase_3/4"/>
</dbReference>
<evidence type="ECO:0000259" key="1">
    <source>
        <dbReference type="PROSITE" id="PS50125"/>
    </source>
</evidence>
<protein>
    <submittedName>
        <fullName evidence="2">Adenylate/guanylate cyclase</fullName>
    </submittedName>
</protein>
<dbReference type="KEGG" id="rpc:RPC_0052"/>
<dbReference type="InterPro" id="IPR029787">
    <property type="entry name" value="Nucleotide_cyclase"/>
</dbReference>
<dbReference type="Gene3D" id="3.30.70.1230">
    <property type="entry name" value="Nucleotide cyclase"/>
    <property type="match status" value="1"/>
</dbReference>
<feature type="domain" description="Guanylate cyclase" evidence="1">
    <location>
        <begin position="312"/>
        <end position="430"/>
    </location>
</feature>
<proteinExistence type="predicted"/>
<dbReference type="PANTHER" id="PTHR43081:SF19">
    <property type="entry name" value="PH-SENSITIVE ADENYLATE CYCLASE RV1264"/>
    <property type="match status" value="1"/>
</dbReference>
<dbReference type="AlphaFoldDB" id="Q21DA5"/>
<dbReference type="InterPro" id="IPR045983">
    <property type="entry name" value="GUC-dom-containing_N"/>
</dbReference>
<dbReference type="PANTHER" id="PTHR43081">
    <property type="entry name" value="ADENYLATE CYCLASE, TERMINAL-DIFFERENTIATION SPECIFIC-RELATED"/>
    <property type="match status" value="1"/>
</dbReference>
<gene>
    <name evidence="2" type="ordered locus">RPC_0052</name>
</gene>
<evidence type="ECO:0000313" key="2">
    <source>
        <dbReference type="EMBL" id="ABD85631.1"/>
    </source>
</evidence>
<dbReference type="Pfam" id="PF19363">
    <property type="entry name" value="DUF5939"/>
    <property type="match status" value="1"/>
</dbReference>
<dbReference type="GO" id="GO:0004016">
    <property type="term" value="F:adenylate cyclase activity"/>
    <property type="evidence" value="ECO:0007669"/>
    <property type="project" value="UniProtKB-ARBA"/>
</dbReference>
<reference evidence="2" key="1">
    <citation type="submission" date="2006-03" db="EMBL/GenBank/DDBJ databases">
        <title>Complete sequence of Rhodopseudomonas palustris BisB18.</title>
        <authorList>
            <consortium name="US DOE Joint Genome Institute"/>
            <person name="Copeland A."/>
            <person name="Lucas S."/>
            <person name="Lapidus A."/>
            <person name="Barry K."/>
            <person name="Detter J.C."/>
            <person name="Glavina del Rio T."/>
            <person name="Hammon N."/>
            <person name="Israni S."/>
            <person name="Dalin E."/>
            <person name="Tice H."/>
            <person name="Pitluck S."/>
            <person name="Chain P."/>
            <person name="Malfatti S."/>
            <person name="Shin M."/>
            <person name="Vergez L."/>
            <person name="Schmutz J."/>
            <person name="Larimer F."/>
            <person name="Land M."/>
            <person name="Hauser L."/>
            <person name="Pelletier D.A."/>
            <person name="Kyrpides N."/>
            <person name="Anderson I."/>
            <person name="Oda Y."/>
            <person name="Harwood C.S."/>
            <person name="Richardson P."/>
        </authorList>
    </citation>
    <scope>NUCLEOTIDE SEQUENCE [LARGE SCALE GENOMIC DNA]</scope>
    <source>
        <strain evidence="2">BisB18</strain>
    </source>
</reference>
<dbReference type="Pfam" id="PF00211">
    <property type="entry name" value="Guanylate_cyc"/>
    <property type="match status" value="1"/>
</dbReference>
<dbReference type="EMBL" id="CP000301">
    <property type="protein sequence ID" value="ABD85631.1"/>
    <property type="molecule type" value="Genomic_DNA"/>
</dbReference>
<dbReference type="SMART" id="SM00044">
    <property type="entry name" value="CYCc"/>
    <property type="match status" value="1"/>
</dbReference>
<dbReference type="GO" id="GO:0035556">
    <property type="term" value="P:intracellular signal transduction"/>
    <property type="evidence" value="ECO:0007669"/>
    <property type="project" value="InterPro"/>
</dbReference>
<organism evidence="2">
    <name type="scientific">Rhodopseudomonas palustris (strain BisB18)</name>
    <dbReference type="NCBI Taxonomy" id="316056"/>
    <lineage>
        <taxon>Bacteria</taxon>
        <taxon>Pseudomonadati</taxon>
        <taxon>Pseudomonadota</taxon>
        <taxon>Alphaproteobacteria</taxon>
        <taxon>Hyphomicrobiales</taxon>
        <taxon>Nitrobacteraceae</taxon>
        <taxon>Rhodopseudomonas</taxon>
    </lineage>
</organism>
<dbReference type="SUPFAM" id="SSF55073">
    <property type="entry name" value="Nucleotide cyclase"/>
    <property type="match status" value="1"/>
</dbReference>
<dbReference type="eggNOG" id="COG2114">
    <property type="taxonomic scope" value="Bacteria"/>
</dbReference>
<accession>Q21DA5</accession>
<dbReference type="GO" id="GO:0006171">
    <property type="term" value="P:cAMP biosynthetic process"/>
    <property type="evidence" value="ECO:0007669"/>
    <property type="project" value="TreeGrafter"/>
</dbReference>
<name>Q21DA5_RHOPB</name>
<sequence length="481" mass="52512">MDIRTTPNQPVVHSDSSAQFAALKQAADPAVAAAIERLVAEGCDRDLNRINVLDFSARRELDEERVISGFLQASRLGLFDLSWNVLCPGCGGVLDAHNTLKSLRPDEYHCGLCASDYEASVDKQVEVAFTVAPRVRRIAAHDPGTMPIWEYFRQMFWSSGVDFNEQGFASLTGEVTLDAVELPIGRSVTRTLQLPPEFIIVFEPVTHAAQFIDVQGEPTDEAQQLSLVYHKLPAPTKTVTLRPGPLQLSLDNRTDTRVLPSVFIAADALHHLLGQRKPFLTAKRILSNQTFRDVFKADNLTIDQRLKITSLSFLFTDLKGSTALYERVGDLAAFDLVRAHFRALLEIISSEKGAVVKTIGDAVMATFVAPEQALAAGLRMRAAMDALNAERGSNDLVVKIGIHEGPCLAVMLNERQDYFGQTVNIASRVQGLATSQAIHITGTVIAAPAVAALLRRAAITPIQKQAALRGIADQVVVYEIP</sequence>
<dbReference type="HOGENOM" id="CLU_597037_0_0_5"/>
<dbReference type="STRING" id="316056.RPC_0052"/>
<dbReference type="CDD" id="cd07302">
    <property type="entry name" value="CHD"/>
    <property type="match status" value="1"/>
</dbReference>